<dbReference type="Proteomes" id="UP001410795">
    <property type="component" value="Unassembled WGS sequence"/>
</dbReference>
<proteinExistence type="predicted"/>
<gene>
    <name evidence="3" type="ORF">GCM10022202_20330</name>
</gene>
<keyword evidence="2" id="KW-0812">Transmembrane</keyword>
<feature type="transmembrane region" description="Helical" evidence="2">
    <location>
        <begin position="253"/>
        <end position="275"/>
    </location>
</feature>
<evidence type="ECO:0000313" key="4">
    <source>
        <dbReference type="Proteomes" id="UP001410795"/>
    </source>
</evidence>
<keyword evidence="2" id="KW-0472">Membrane</keyword>
<protein>
    <submittedName>
        <fullName evidence="3">Uncharacterized protein</fullName>
    </submittedName>
</protein>
<comment type="caution">
    <text evidence="3">The sequence shown here is derived from an EMBL/GenBank/DDBJ whole genome shotgun (WGS) entry which is preliminary data.</text>
</comment>
<sequence>MVISTVVRGVSQIPATFRRAPDTPAPPRTYTPPSRGGEAPHTGRGPSSGGDNAGEVSQSRRDLEDVFEKVDSISSIIDNAISYVNSLITGPDIPYCPDPSDVIDPLKKAIEKALALVKKLFDGVMEIAEKVAEIFRWVGDPSRLREVGLSWVTTVGDPATTQTSTVCPAAALPTNGLWTGPAYTAYAARVELQGPAVDEVYSRCVMIDEELNKFADAIVAFWIGFALGCVVLIAGVITGIAECAGVVTIPAGILTATAFVTAYIADVAALVMVITEAQNAAADMMTTVTSAIRNNRAFPGGSWPGPTA</sequence>
<dbReference type="EMBL" id="BAAAYV010000009">
    <property type="protein sequence ID" value="GAA3659521.1"/>
    <property type="molecule type" value="Genomic_DNA"/>
</dbReference>
<name>A0ABP7BGV2_9MICO</name>
<evidence type="ECO:0000256" key="1">
    <source>
        <dbReference type="SAM" id="MobiDB-lite"/>
    </source>
</evidence>
<dbReference type="RefSeq" id="WP_221859000.1">
    <property type="nucleotide sequence ID" value="NZ_BAAAYV010000009.1"/>
</dbReference>
<feature type="transmembrane region" description="Helical" evidence="2">
    <location>
        <begin position="219"/>
        <end position="241"/>
    </location>
</feature>
<keyword evidence="4" id="KW-1185">Reference proteome</keyword>
<organism evidence="3 4">
    <name type="scientific">Microbacterium marinilacus</name>
    <dbReference type="NCBI Taxonomy" id="415209"/>
    <lineage>
        <taxon>Bacteria</taxon>
        <taxon>Bacillati</taxon>
        <taxon>Actinomycetota</taxon>
        <taxon>Actinomycetes</taxon>
        <taxon>Micrococcales</taxon>
        <taxon>Microbacteriaceae</taxon>
        <taxon>Microbacterium</taxon>
    </lineage>
</organism>
<keyword evidence="2" id="KW-1133">Transmembrane helix</keyword>
<evidence type="ECO:0000313" key="3">
    <source>
        <dbReference type="EMBL" id="GAA3659521.1"/>
    </source>
</evidence>
<reference evidence="4" key="1">
    <citation type="journal article" date="2019" name="Int. J. Syst. Evol. Microbiol.">
        <title>The Global Catalogue of Microorganisms (GCM) 10K type strain sequencing project: providing services to taxonomists for standard genome sequencing and annotation.</title>
        <authorList>
            <consortium name="The Broad Institute Genomics Platform"/>
            <consortium name="The Broad Institute Genome Sequencing Center for Infectious Disease"/>
            <person name="Wu L."/>
            <person name="Ma J."/>
        </authorList>
    </citation>
    <scope>NUCLEOTIDE SEQUENCE [LARGE SCALE GENOMIC DNA]</scope>
    <source>
        <strain evidence="4">JCM 16546</strain>
    </source>
</reference>
<feature type="region of interest" description="Disordered" evidence="1">
    <location>
        <begin position="14"/>
        <end position="61"/>
    </location>
</feature>
<evidence type="ECO:0000256" key="2">
    <source>
        <dbReference type="SAM" id="Phobius"/>
    </source>
</evidence>
<accession>A0ABP7BGV2</accession>